<evidence type="ECO:0000256" key="1">
    <source>
        <dbReference type="ARBA" id="ARBA00001946"/>
    </source>
</evidence>
<dbReference type="PANTHER" id="PTHR11807">
    <property type="entry name" value="ATPASES OF THE PP SUPERFAMILY-RELATED"/>
    <property type="match status" value="1"/>
</dbReference>
<dbReference type="InterPro" id="IPR011063">
    <property type="entry name" value="TilS/TtcA_N"/>
</dbReference>
<dbReference type="InterPro" id="IPR014729">
    <property type="entry name" value="Rossmann-like_a/b/a_fold"/>
</dbReference>
<gene>
    <name evidence="15" type="ORF">LZ11_02117</name>
</gene>
<keyword evidence="10" id="KW-0408">Iron</keyword>
<dbReference type="RefSeq" id="WP_148867803.1">
    <property type="nucleotide sequence ID" value="NZ_VNHO01000029.1"/>
</dbReference>
<dbReference type="InterPro" id="IPR035107">
    <property type="entry name" value="tRNA_thiolation_TtcA_Ctu1"/>
</dbReference>
<dbReference type="PANTHER" id="PTHR11807:SF27">
    <property type="entry name" value="TRNA-5-METHYLURIDINE(54) 2-SULFURTRANSFERASE"/>
    <property type="match status" value="1"/>
</dbReference>
<evidence type="ECO:0000259" key="13">
    <source>
        <dbReference type="Pfam" id="PF01171"/>
    </source>
</evidence>
<evidence type="ECO:0000259" key="14">
    <source>
        <dbReference type="Pfam" id="PF22082"/>
    </source>
</evidence>
<evidence type="ECO:0000313" key="15">
    <source>
        <dbReference type="EMBL" id="TYP49792.1"/>
    </source>
</evidence>
<dbReference type="InterPro" id="IPR054306">
    <property type="entry name" value="TtuA-like_LIM_N"/>
</dbReference>
<keyword evidence="5 12" id="KW-0479">Metal-binding</keyword>
<evidence type="ECO:0000256" key="12">
    <source>
        <dbReference type="PIRSR" id="PIRSR004976-50"/>
    </source>
</evidence>
<feature type="binding site" evidence="12">
    <location>
        <position position="276"/>
    </location>
    <ligand>
        <name>Zn(2+)</name>
        <dbReference type="ChEBI" id="CHEBI:29105"/>
        <label>2</label>
    </ligand>
</feature>
<evidence type="ECO:0000256" key="5">
    <source>
        <dbReference type="ARBA" id="ARBA00022723"/>
    </source>
</evidence>
<feature type="binding site" evidence="12">
    <location>
        <position position="291"/>
    </location>
    <ligand>
        <name>Zn(2+)</name>
        <dbReference type="ChEBI" id="CHEBI:29105"/>
        <label>2</label>
    </ligand>
</feature>
<dbReference type="FunFam" id="3.40.50.620:FF:000174">
    <property type="entry name" value="ATPase, PP-loop superfamily"/>
    <property type="match status" value="1"/>
</dbReference>
<dbReference type="SUPFAM" id="SSF52402">
    <property type="entry name" value="Adenine nucleotide alpha hydrolases-like"/>
    <property type="match status" value="1"/>
</dbReference>
<keyword evidence="7 12" id="KW-0862">Zinc</keyword>
<evidence type="ECO:0000256" key="7">
    <source>
        <dbReference type="ARBA" id="ARBA00022833"/>
    </source>
</evidence>
<dbReference type="PIRSF" id="PIRSF004976">
    <property type="entry name" value="ATPase_YdaO"/>
    <property type="match status" value="1"/>
</dbReference>
<dbReference type="GO" id="GO:0000049">
    <property type="term" value="F:tRNA binding"/>
    <property type="evidence" value="ECO:0007669"/>
    <property type="project" value="TreeGrafter"/>
</dbReference>
<keyword evidence="3" id="KW-0004">4Fe-4S</keyword>
<dbReference type="GO" id="GO:0005524">
    <property type="term" value="F:ATP binding"/>
    <property type="evidence" value="ECO:0007669"/>
    <property type="project" value="UniProtKB-KW"/>
</dbReference>
<feature type="binding site" evidence="12">
    <location>
        <position position="279"/>
    </location>
    <ligand>
        <name>Zn(2+)</name>
        <dbReference type="ChEBI" id="CHEBI:29105"/>
        <label>2</label>
    </ligand>
</feature>
<protein>
    <submittedName>
        <fullName evidence="15">Uncharacterized protein (TIGR00269 family)</fullName>
    </submittedName>
</protein>
<evidence type="ECO:0000313" key="16">
    <source>
        <dbReference type="Proteomes" id="UP000322294"/>
    </source>
</evidence>
<evidence type="ECO:0000256" key="11">
    <source>
        <dbReference type="ARBA" id="ARBA00023014"/>
    </source>
</evidence>
<evidence type="ECO:0000256" key="6">
    <source>
        <dbReference type="ARBA" id="ARBA00022741"/>
    </source>
</evidence>
<keyword evidence="8" id="KW-0067">ATP-binding</keyword>
<dbReference type="CDD" id="cd01993">
    <property type="entry name" value="TtuA-like"/>
    <property type="match status" value="1"/>
</dbReference>
<proteinExistence type="predicted"/>
<feature type="binding site" evidence="12">
    <location>
        <position position="22"/>
    </location>
    <ligand>
        <name>Zn(2+)</name>
        <dbReference type="ChEBI" id="CHEBI:29105"/>
        <label>1</label>
    </ligand>
</feature>
<dbReference type="Pfam" id="PF22082">
    <property type="entry name" value="TtuA_LIM_N"/>
    <property type="match status" value="1"/>
</dbReference>
<accession>A0A5S5AJD2</accession>
<evidence type="ECO:0000256" key="10">
    <source>
        <dbReference type="ARBA" id="ARBA00023004"/>
    </source>
</evidence>
<comment type="cofactor">
    <cofactor evidence="1">
        <name>Mg(2+)</name>
        <dbReference type="ChEBI" id="CHEBI:18420"/>
    </cofactor>
</comment>
<feature type="binding site" evidence="12">
    <location>
        <position position="3"/>
    </location>
    <ligand>
        <name>Zn(2+)</name>
        <dbReference type="ChEBI" id="CHEBI:29105"/>
        <label>1</label>
    </ligand>
</feature>
<evidence type="ECO:0000256" key="2">
    <source>
        <dbReference type="ARBA" id="ARBA00001966"/>
    </source>
</evidence>
<evidence type="ECO:0000256" key="4">
    <source>
        <dbReference type="ARBA" id="ARBA00022679"/>
    </source>
</evidence>
<organism evidence="15 16">
    <name type="scientific">Thermosediminibacter litoriperuensis</name>
    <dbReference type="NCBI Taxonomy" id="291989"/>
    <lineage>
        <taxon>Bacteria</taxon>
        <taxon>Bacillati</taxon>
        <taxon>Bacillota</taxon>
        <taxon>Clostridia</taxon>
        <taxon>Thermosediminibacterales</taxon>
        <taxon>Thermosediminibacteraceae</taxon>
        <taxon>Thermosediminibacter</taxon>
    </lineage>
</organism>
<keyword evidence="11" id="KW-0411">Iron-sulfur</keyword>
<dbReference type="Proteomes" id="UP000322294">
    <property type="component" value="Unassembled WGS sequence"/>
</dbReference>
<reference evidence="15 16" key="1">
    <citation type="submission" date="2019-07" db="EMBL/GenBank/DDBJ databases">
        <title>Genomic Encyclopedia of Type Strains, Phase I: the one thousand microbial genomes (KMG-I) project.</title>
        <authorList>
            <person name="Kyrpides N."/>
        </authorList>
    </citation>
    <scope>NUCLEOTIDE SEQUENCE [LARGE SCALE GENOMIC DNA]</scope>
    <source>
        <strain evidence="15 16">DSM 16647</strain>
    </source>
</reference>
<dbReference type="EMBL" id="VNHO01000029">
    <property type="protein sequence ID" value="TYP49792.1"/>
    <property type="molecule type" value="Genomic_DNA"/>
</dbReference>
<feature type="binding site" evidence="12">
    <location>
        <position position="288"/>
    </location>
    <ligand>
        <name>Zn(2+)</name>
        <dbReference type="ChEBI" id="CHEBI:29105"/>
        <label>2</label>
    </ligand>
</feature>
<dbReference type="GO" id="GO:0002143">
    <property type="term" value="P:tRNA wobble position uridine thiolation"/>
    <property type="evidence" value="ECO:0007669"/>
    <property type="project" value="TreeGrafter"/>
</dbReference>
<dbReference type="GO" id="GO:0051539">
    <property type="term" value="F:4 iron, 4 sulfur cluster binding"/>
    <property type="evidence" value="ECO:0007669"/>
    <property type="project" value="UniProtKB-KW"/>
</dbReference>
<keyword evidence="9" id="KW-0460">Magnesium</keyword>
<evidence type="ECO:0000256" key="3">
    <source>
        <dbReference type="ARBA" id="ARBA00022485"/>
    </source>
</evidence>
<comment type="cofactor">
    <cofactor evidence="2">
        <name>[4Fe-4S] cluster</name>
        <dbReference type="ChEBI" id="CHEBI:49883"/>
    </cofactor>
</comment>
<feature type="binding site" evidence="12">
    <location>
        <position position="6"/>
    </location>
    <ligand>
        <name>Zn(2+)</name>
        <dbReference type="ChEBI" id="CHEBI:29105"/>
        <label>1</label>
    </ligand>
</feature>
<dbReference type="AlphaFoldDB" id="A0A5S5AJD2"/>
<dbReference type="Pfam" id="PF01171">
    <property type="entry name" value="ATP_bind_3"/>
    <property type="match status" value="1"/>
</dbReference>
<sequence>MRCRRCGDKAEIYLKRHNAAFCNDCFQVYYSEQVRKNIRREKMFGSKDRVLVVVSGGKDSMALWHKLLKEGYDVTAMYINLGIGDYSDRSQEIVERFSEEYEAPLIVRNIEKDYGFNIPRLAREIRRSTCSLCGTIKRYLFNKVALDGGFDVVATGHNLDDEAATLFGNVLSWQEGYLARQSPVLPSTHPKLVKKVKPLFTLTERENLAYVLFNGISFIHEECPHALGASSILYKEVLNQLEEASPGTKQRFLTNFLKKGRKNFEACSETPDLRECSICGQVTTAEVCSFCRLRQMAEKKKMKADLWAQESENPEQ</sequence>
<feature type="domain" description="tRNA(Ile)-lysidine/2-thiocytidine synthase N-terminal" evidence="13">
    <location>
        <begin position="50"/>
        <end position="222"/>
    </location>
</feature>
<evidence type="ECO:0000256" key="9">
    <source>
        <dbReference type="ARBA" id="ARBA00022842"/>
    </source>
</evidence>
<keyword evidence="4" id="KW-0808">Transferase</keyword>
<dbReference type="GO" id="GO:0016740">
    <property type="term" value="F:transferase activity"/>
    <property type="evidence" value="ECO:0007669"/>
    <property type="project" value="UniProtKB-KW"/>
</dbReference>
<evidence type="ECO:0000256" key="8">
    <source>
        <dbReference type="ARBA" id="ARBA00022840"/>
    </source>
</evidence>
<dbReference type="OrthoDB" id="9801054at2"/>
<keyword evidence="16" id="KW-1185">Reference proteome</keyword>
<dbReference type="Gene3D" id="3.40.50.620">
    <property type="entry name" value="HUPs"/>
    <property type="match status" value="1"/>
</dbReference>
<dbReference type="GO" id="GO:0002144">
    <property type="term" value="C:cytosolic tRNA wobble base thiouridylase complex"/>
    <property type="evidence" value="ECO:0007669"/>
    <property type="project" value="TreeGrafter"/>
</dbReference>
<feature type="binding site" evidence="12">
    <location>
        <position position="25"/>
    </location>
    <ligand>
        <name>Zn(2+)</name>
        <dbReference type="ChEBI" id="CHEBI:29105"/>
        <label>1</label>
    </ligand>
</feature>
<keyword evidence="6" id="KW-0547">Nucleotide-binding</keyword>
<comment type="caution">
    <text evidence="15">The sequence shown here is derived from an EMBL/GenBank/DDBJ whole genome shotgun (WGS) entry which is preliminary data.</text>
</comment>
<name>A0A5S5AJD2_9FIRM</name>
<feature type="domain" description="2-thiouridine synthetase TtuA-like N-terminal LIM" evidence="14">
    <location>
        <begin position="2"/>
        <end position="26"/>
    </location>
</feature>
<dbReference type="GO" id="GO:0046872">
    <property type="term" value="F:metal ion binding"/>
    <property type="evidence" value="ECO:0007669"/>
    <property type="project" value="UniProtKB-KW"/>
</dbReference>